<dbReference type="PROSITE" id="PS51186">
    <property type="entry name" value="GNAT"/>
    <property type="match status" value="2"/>
</dbReference>
<keyword evidence="5" id="KW-1185">Reference proteome</keyword>
<evidence type="ECO:0000313" key="5">
    <source>
        <dbReference type="Proteomes" id="UP000192582"/>
    </source>
</evidence>
<evidence type="ECO:0000256" key="2">
    <source>
        <dbReference type="ARBA" id="ARBA00023315"/>
    </source>
</evidence>
<feature type="domain" description="N-acetyltransferase" evidence="3">
    <location>
        <begin position="10"/>
        <end position="155"/>
    </location>
</feature>
<dbReference type="InterPro" id="IPR000182">
    <property type="entry name" value="GNAT_dom"/>
</dbReference>
<dbReference type="Pfam" id="PF00583">
    <property type="entry name" value="Acetyltransf_1"/>
    <property type="match status" value="2"/>
</dbReference>
<dbReference type="CDD" id="cd04301">
    <property type="entry name" value="NAT_SF"/>
    <property type="match status" value="2"/>
</dbReference>
<dbReference type="STRING" id="695939.SAMN00790413_00336"/>
<organism evidence="4 5">
    <name type="scientific">Deinococcus hopiensis KR-140</name>
    <dbReference type="NCBI Taxonomy" id="695939"/>
    <lineage>
        <taxon>Bacteria</taxon>
        <taxon>Thermotogati</taxon>
        <taxon>Deinococcota</taxon>
        <taxon>Deinococci</taxon>
        <taxon>Deinococcales</taxon>
        <taxon>Deinococcaceae</taxon>
        <taxon>Deinococcus</taxon>
    </lineage>
</organism>
<dbReference type="RefSeq" id="WP_084048028.1">
    <property type="nucleotide sequence ID" value="NZ_FWWU01000009.1"/>
</dbReference>
<name>A0A1W1V7C0_9DEIO</name>
<accession>A0A1W1V7C0</accession>
<keyword evidence="1 4" id="KW-0808">Transferase</keyword>
<evidence type="ECO:0000313" key="4">
    <source>
        <dbReference type="EMBL" id="SMB89258.1"/>
    </source>
</evidence>
<dbReference type="OrthoDB" id="9342569at2"/>
<sequence length="392" mass="43587">MSTLPLGGVYEARSISFETYHDACARLEDRIFGGNWLYAFGPATKPPPPLGETFQWGLYRGEELIGWHHAHARDGRTVYMADTGILPEHQGHGLYTRLLPLVLETYREAGYTLVHSHHRATNNRVVVPKLRVGFSIQGLNLYEGGLNVALTLSLDETYRESMHVRSGLKQASGEAARRLGLSLMAGREGTEAAIPSVSLPLPEEAGKGQDLGGGYSLHRVPYETYLGVYHQLAGAAYTSVSFDWQAPTPFPAPEVPRYTWLVAHAGEVVGWHFSRRWDARTAYMVNTAFLPAHRRQGLYTRLLPLVLGTLETQGYRLVRSHHHATNNAVILPKLRAGFCLQGLEVDDHGVMAVLIRAFDPVYQDYMDLRSGLTRPKGEAARRIGLHLSEDEA</sequence>
<dbReference type="InterPro" id="IPR016181">
    <property type="entry name" value="Acyl_CoA_acyltransferase"/>
</dbReference>
<dbReference type="GO" id="GO:0016747">
    <property type="term" value="F:acyltransferase activity, transferring groups other than amino-acyl groups"/>
    <property type="evidence" value="ECO:0007669"/>
    <property type="project" value="InterPro"/>
</dbReference>
<feature type="domain" description="N-acetyltransferase" evidence="3">
    <location>
        <begin position="215"/>
        <end position="356"/>
    </location>
</feature>
<reference evidence="4 5" key="1">
    <citation type="submission" date="2017-04" db="EMBL/GenBank/DDBJ databases">
        <authorList>
            <person name="Afonso C.L."/>
            <person name="Miller P.J."/>
            <person name="Scott M.A."/>
            <person name="Spackman E."/>
            <person name="Goraichik I."/>
            <person name="Dimitrov K.M."/>
            <person name="Suarez D.L."/>
            <person name="Swayne D.E."/>
        </authorList>
    </citation>
    <scope>NUCLEOTIDE SEQUENCE [LARGE SCALE GENOMIC DNA]</scope>
    <source>
        <strain evidence="4 5">KR-140</strain>
    </source>
</reference>
<dbReference type="InterPro" id="IPR050680">
    <property type="entry name" value="YpeA/RimI_acetyltransf"/>
</dbReference>
<evidence type="ECO:0000256" key="1">
    <source>
        <dbReference type="ARBA" id="ARBA00022679"/>
    </source>
</evidence>
<keyword evidence="2 4" id="KW-0012">Acyltransferase</keyword>
<dbReference type="PANTHER" id="PTHR43420">
    <property type="entry name" value="ACETYLTRANSFERASE"/>
    <property type="match status" value="1"/>
</dbReference>
<gene>
    <name evidence="4" type="ORF">SAMN00790413_00336</name>
</gene>
<evidence type="ECO:0000259" key="3">
    <source>
        <dbReference type="PROSITE" id="PS51186"/>
    </source>
</evidence>
<dbReference type="Proteomes" id="UP000192582">
    <property type="component" value="Unassembled WGS sequence"/>
</dbReference>
<dbReference type="AlphaFoldDB" id="A0A1W1V7C0"/>
<dbReference type="PANTHER" id="PTHR43420:SF47">
    <property type="entry name" value="N-ACETYLTRANSFERASE DOMAIN-CONTAINING PROTEIN"/>
    <property type="match status" value="1"/>
</dbReference>
<dbReference type="Gene3D" id="3.40.630.30">
    <property type="match status" value="2"/>
</dbReference>
<dbReference type="SUPFAM" id="SSF55729">
    <property type="entry name" value="Acyl-CoA N-acyltransferases (Nat)"/>
    <property type="match status" value="2"/>
</dbReference>
<protein>
    <submittedName>
        <fullName evidence="4">Sortase and related acyltransferases</fullName>
    </submittedName>
</protein>
<proteinExistence type="predicted"/>
<dbReference type="EMBL" id="FWWU01000009">
    <property type="protein sequence ID" value="SMB89258.1"/>
    <property type="molecule type" value="Genomic_DNA"/>
</dbReference>